<feature type="domain" description="C2" evidence="1">
    <location>
        <begin position="47"/>
        <end position="75"/>
    </location>
</feature>
<dbReference type="Pfam" id="PF00168">
    <property type="entry name" value="C2"/>
    <property type="match status" value="2"/>
</dbReference>
<comment type="caution">
    <text evidence="2">The sequence shown here is derived from an EMBL/GenBank/DDBJ whole genome shotgun (WGS) entry which is preliminary data.</text>
</comment>
<name>A0AAD9R3P2_ACRCE</name>
<reference evidence="2" key="1">
    <citation type="journal article" date="2023" name="G3 (Bethesda)">
        <title>Whole genome assembly and annotation of the endangered Caribbean coral Acropora cervicornis.</title>
        <authorList>
            <person name="Selwyn J.D."/>
            <person name="Vollmer S.V."/>
        </authorList>
    </citation>
    <scope>NUCLEOTIDE SEQUENCE</scope>
    <source>
        <strain evidence="2">K2</strain>
    </source>
</reference>
<dbReference type="InterPro" id="IPR035892">
    <property type="entry name" value="C2_domain_sf"/>
</dbReference>
<evidence type="ECO:0000313" key="2">
    <source>
        <dbReference type="EMBL" id="KAK2572572.1"/>
    </source>
</evidence>
<evidence type="ECO:0000313" key="3">
    <source>
        <dbReference type="Proteomes" id="UP001249851"/>
    </source>
</evidence>
<dbReference type="Proteomes" id="UP001249851">
    <property type="component" value="Unassembled WGS sequence"/>
</dbReference>
<reference evidence="2" key="2">
    <citation type="journal article" date="2023" name="Science">
        <title>Genomic signatures of disease resistance in endangered staghorn corals.</title>
        <authorList>
            <person name="Vollmer S.V."/>
            <person name="Selwyn J.D."/>
            <person name="Despard B.A."/>
            <person name="Roesel C.L."/>
        </authorList>
    </citation>
    <scope>NUCLEOTIDE SEQUENCE</scope>
    <source>
        <strain evidence="2">K2</strain>
    </source>
</reference>
<feature type="domain" description="C2" evidence="1">
    <location>
        <begin position="3"/>
        <end position="33"/>
    </location>
</feature>
<gene>
    <name evidence="2" type="ORF">P5673_002834</name>
</gene>
<sequence>MSLLRVFAFKATHLPNVDKKGCSDPYTTLAYQAQSWAGLQLNNDMSRLRFLKISATKLPNVEKFGKSDPYACVQFQACYVVSVNELKKLR</sequence>
<dbReference type="AlphaFoldDB" id="A0AAD9R3P2"/>
<evidence type="ECO:0000259" key="1">
    <source>
        <dbReference type="Pfam" id="PF00168"/>
    </source>
</evidence>
<keyword evidence="3" id="KW-1185">Reference proteome</keyword>
<dbReference type="InterPro" id="IPR000008">
    <property type="entry name" value="C2_dom"/>
</dbReference>
<organism evidence="2 3">
    <name type="scientific">Acropora cervicornis</name>
    <name type="common">Staghorn coral</name>
    <dbReference type="NCBI Taxonomy" id="6130"/>
    <lineage>
        <taxon>Eukaryota</taxon>
        <taxon>Metazoa</taxon>
        <taxon>Cnidaria</taxon>
        <taxon>Anthozoa</taxon>
        <taxon>Hexacorallia</taxon>
        <taxon>Scleractinia</taxon>
        <taxon>Astrocoeniina</taxon>
        <taxon>Acroporidae</taxon>
        <taxon>Acropora</taxon>
    </lineage>
</organism>
<proteinExistence type="predicted"/>
<accession>A0AAD9R3P2</accession>
<dbReference type="SUPFAM" id="SSF49562">
    <property type="entry name" value="C2 domain (Calcium/lipid-binding domain, CaLB)"/>
    <property type="match status" value="1"/>
</dbReference>
<dbReference type="EMBL" id="JARQWQ010000004">
    <property type="protein sequence ID" value="KAK2572572.1"/>
    <property type="molecule type" value="Genomic_DNA"/>
</dbReference>
<protein>
    <recommendedName>
        <fullName evidence="1">C2 domain-containing protein</fullName>
    </recommendedName>
</protein>